<organism evidence="2 3">
    <name type="scientific">Caerostris darwini</name>
    <dbReference type="NCBI Taxonomy" id="1538125"/>
    <lineage>
        <taxon>Eukaryota</taxon>
        <taxon>Metazoa</taxon>
        <taxon>Ecdysozoa</taxon>
        <taxon>Arthropoda</taxon>
        <taxon>Chelicerata</taxon>
        <taxon>Arachnida</taxon>
        <taxon>Araneae</taxon>
        <taxon>Araneomorphae</taxon>
        <taxon>Entelegynae</taxon>
        <taxon>Araneoidea</taxon>
        <taxon>Araneidae</taxon>
        <taxon>Caerostris</taxon>
    </lineage>
</organism>
<dbReference type="Proteomes" id="UP001054837">
    <property type="component" value="Unassembled WGS sequence"/>
</dbReference>
<comment type="caution">
    <text evidence="2">The sequence shown here is derived from an EMBL/GenBank/DDBJ whole genome shotgun (WGS) entry which is preliminary data.</text>
</comment>
<evidence type="ECO:0000256" key="1">
    <source>
        <dbReference type="SAM" id="MobiDB-lite"/>
    </source>
</evidence>
<accession>A0AAV4VLA4</accession>
<reference evidence="2 3" key="1">
    <citation type="submission" date="2021-06" db="EMBL/GenBank/DDBJ databases">
        <title>Caerostris darwini draft genome.</title>
        <authorList>
            <person name="Kono N."/>
            <person name="Arakawa K."/>
        </authorList>
    </citation>
    <scope>NUCLEOTIDE SEQUENCE [LARGE SCALE GENOMIC DNA]</scope>
</reference>
<keyword evidence="3" id="KW-1185">Reference proteome</keyword>
<proteinExistence type="predicted"/>
<dbReference type="EMBL" id="BPLQ01013219">
    <property type="protein sequence ID" value="GIY70719.1"/>
    <property type="molecule type" value="Genomic_DNA"/>
</dbReference>
<evidence type="ECO:0000313" key="3">
    <source>
        <dbReference type="Proteomes" id="UP001054837"/>
    </source>
</evidence>
<dbReference type="AlphaFoldDB" id="A0AAV4VLA4"/>
<evidence type="ECO:0000313" key="2">
    <source>
        <dbReference type="EMBL" id="GIY70719.1"/>
    </source>
</evidence>
<gene>
    <name evidence="2" type="ORF">CDAR_620411</name>
</gene>
<name>A0AAV4VLA4_9ARAC</name>
<protein>
    <submittedName>
        <fullName evidence="2">Uncharacterized protein</fullName>
    </submittedName>
</protein>
<sequence>MWRKQMIADIIFHVDDTQEFPEFNIQSGVPRYRFFMQMSSGGGESSPTTNQTPPLTSRLKKYISASTQFDAVSRELDPNNQLHFGNPLPSTLYFFNSQDTSNRTIVLNPNRTGISPRKPPALDASSSSQSTPTNLHLKWDIPPFHLLQSRQLFWVSRIEPVIEITNIVILRKE</sequence>
<feature type="region of interest" description="Disordered" evidence="1">
    <location>
        <begin position="108"/>
        <end position="129"/>
    </location>
</feature>